<dbReference type="AlphaFoldDB" id="A0A1H8NFD1"/>
<dbReference type="OrthoDB" id="7864285at2"/>
<feature type="chain" id="PRO_5010180064" evidence="1">
    <location>
        <begin position="23"/>
        <end position="122"/>
    </location>
</feature>
<dbReference type="Proteomes" id="UP000183002">
    <property type="component" value="Unassembled WGS sequence"/>
</dbReference>
<dbReference type="EMBL" id="FOCO01000081">
    <property type="protein sequence ID" value="SEO28232.1"/>
    <property type="molecule type" value="Genomic_DNA"/>
</dbReference>
<gene>
    <name evidence="2" type="ORF">SAMN05216227_10816</name>
</gene>
<dbReference type="RefSeq" id="WP_050518507.1">
    <property type="nucleotide sequence ID" value="NZ_FOCO01000081.1"/>
</dbReference>
<evidence type="ECO:0000256" key="1">
    <source>
        <dbReference type="SAM" id="SignalP"/>
    </source>
</evidence>
<accession>A0A1H8NFD1</accession>
<proteinExistence type="predicted"/>
<reference evidence="2 3" key="1">
    <citation type="submission" date="2016-10" db="EMBL/GenBank/DDBJ databases">
        <authorList>
            <person name="de Groot N.N."/>
        </authorList>
    </citation>
    <scope>NUCLEOTIDE SEQUENCE [LARGE SCALE GENOMIC DNA]</scope>
    <source>
        <strain evidence="2 3">CGMCC 1.10836</strain>
    </source>
</reference>
<evidence type="ECO:0000313" key="2">
    <source>
        <dbReference type="EMBL" id="SEO28232.1"/>
    </source>
</evidence>
<keyword evidence="1" id="KW-0732">Signal</keyword>
<evidence type="ECO:0000313" key="3">
    <source>
        <dbReference type="Proteomes" id="UP000183002"/>
    </source>
</evidence>
<feature type="signal peptide" evidence="1">
    <location>
        <begin position="1"/>
        <end position="22"/>
    </location>
</feature>
<sequence length="122" mass="13612">MYRFSQLFAVMWLGFLASEASAYVAGGHEYEDSCNADGYVLTSKYPVTRTIGQGASNSYVTGIEKLYLGRSCDAYHAIYGDGQWCWANGGFLAEFEDAEFGFGRQELFCRSDEDLGLECRCQ</sequence>
<name>A0A1H8NFD1_9RHOB</name>
<protein>
    <submittedName>
        <fullName evidence="2">Uncharacterized protein</fullName>
    </submittedName>
</protein>
<keyword evidence="3" id="KW-1185">Reference proteome</keyword>
<organism evidence="2 3">
    <name type="scientific">Pseudorhodobacter antarcticus</name>
    <dbReference type="NCBI Taxonomy" id="1077947"/>
    <lineage>
        <taxon>Bacteria</taxon>
        <taxon>Pseudomonadati</taxon>
        <taxon>Pseudomonadota</taxon>
        <taxon>Alphaproteobacteria</taxon>
        <taxon>Rhodobacterales</taxon>
        <taxon>Paracoccaceae</taxon>
        <taxon>Pseudorhodobacter</taxon>
    </lineage>
</organism>